<evidence type="ECO:0000313" key="3">
    <source>
        <dbReference type="Proteomes" id="UP001054945"/>
    </source>
</evidence>
<organism evidence="2 3">
    <name type="scientific">Caerostris extrusa</name>
    <name type="common">Bark spider</name>
    <name type="synonym">Caerostris bankana</name>
    <dbReference type="NCBI Taxonomy" id="172846"/>
    <lineage>
        <taxon>Eukaryota</taxon>
        <taxon>Metazoa</taxon>
        <taxon>Ecdysozoa</taxon>
        <taxon>Arthropoda</taxon>
        <taxon>Chelicerata</taxon>
        <taxon>Arachnida</taxon>
        <taxon>Araneae</taxon>
        <taxon>Araneomorphae</taxon>
        <taxon>Entelegynae</taxon>
        <taxon>Araneoidea</taxon>
        <taxon>Araneidae</taxon>
        <taxon>Caerostris</taxon>
    </lineage>
</organism>
<dbReference type="Proteomes" id="UP001054945">
    <property type="component" value="Unassembled WGS sequence"/>
</dbReference>
<evidence type="ECO:0000256" key="1">
    <source>
        <dbReference type="SAM" id="MobiDB-lite"/>
    </source>
</evidence>
<dbReference type="EMBL" id="BPLR01000081">
    <property type="protein sequence ID" value="GIY92016.1"/>
    <property type="molecule type" value="Genomic_DNA"/>
</dbReference>
<keyword evidence="3" id="KW-1185">Reference proteome</keyword>
<reference evidence="2 3" key="1">
    <citation type="submission" date="2021-06" db="EMBL/GenBank/DDBJ databases">
        <title>Caerostris extrusa draft genome.</title>
        <authorList>
            <person name="Kono N."/>
            <person name="Arakawa K."/>
        </authorList>
    </citation>
    <scope>NUCLEOTIDE SEQUENCE [LARGE SCALE GENOMIC DNA]</scope>
</reference>
<name>A0AAV4X9R9_CAEEX</name>
<accession>A0AAV4X9R9</accession>
<gene>
    <name evidence="2" type="ORF">CEXT_109331</name>
</gene>
<feature type="region of interest" description="Disordered" evidence="1">
    <location>
        <begin position="54"/>
        <end position="73"/>
    </location>
</feature>
<comment type="caution">
    <text evidence="2">The sequence shown here is derived from an EMBL/GenBank/DDBJ whole genome shotgun (WGS) entry which is preliminary data.</text>
</comment>
<sequence length="112" mass="12766">MKNTSSQFSHPRVVFRFLEMVRNGVNGFGSRRFGVKLLESSHLLKRSSIITKAHLAKKEPSTGKRYSKMKNTSPQFSHPRVVFHFLSMVRNGFNGVNGFGSRRFGGSNEDRF</sequence>
<dbReference type="AlphaFoldDB" id="A0AAV4X9R9"/>
<evidence type="ECO:0000313" key="2">
    <source>
        <dbReference type="EMBL" id="GIY92016.1"/>
    </source>
</evidence>
<proteinExistence type="predicted"/>
<protein>
    <submittedName>
        <fullName evidence="2">Uncharacterized protein</fullName>
    </submittedName>
</protein>